<evidence type="ECO:0000259" key="1">
    <source>
        <dbReference type="Pfam" id="PF01869"/>
    </source>
</evidence>
<dbReference type="PANTHER" id="PTHR43190:SF3">
    <property type="entry name" value="N-ACETYL-D-GLUCOSAMINE KINASE"/>
    <property type="match status" value="1"/>
</dbReference>
<evidence type="ECO:0000313" key="2">
    <source>
        <dbReference type="EMBL" id="WMS86656.1"/>
    </source>
</evidence>
<gene>
    <name evidence="2" type="ORF">Q9312_15650</name>
</gene>
<feature type="domain" description="ATPase BadF/BadG/BcrA/BcrD type" evidence="1">
    <location>
        <begin position="9"/>
        <end position="282"/>
    </location>
</feature>
<dbReference type="Gene3D" id="3.30.420.40">
    <property type="match status" value="2"/>
</dbReference>
<dbReference type="RefSeq" id="WP_309201801.1">
    <property type="nucleotide sequence ID" value="NZ_CP133548.1"/>
</dbReference>
<dbReference type="PANTHER" id="PTHR43190">
    <property type="entry name" value="N-ACETYL-D-GLUCOSAMINE KINASE"/>
    <property type="match status" value="1"/>
</dbReference>
<protein>
    <submittedName>
        <fullName evidence="2">BadF/BadG/BcrA/BcrD ATPase family protein</fullName>
    </submittedName>
</protein>
<dbReference type="CDD" id="cd24082">
    <property type="entry name" value="ASKHA_NBD_GspK-like"/>
    <property type="match status" value="1"/>
</dbReference>
<dbReference type="EMBL" id="CP133548">
    <property type="protein sequence ID" value="WMS86656.1"/>
    <property type="molecule type" value="Genomic_DNA"/>
</dbReference>
<dbReference type="InterPro" id="IPR043129">
    <property type="entry name" value="ATPase_NBD"/>
</dbReference>
<dbReference type="SUPFAM" id="SSF53067">
    <property type="entry name" value="Actin-like ATPase domain"/>
    <property type="match status" value="2"/>
</dbReference>
<reference evidence="2 3" key="1">
    <citation type="submission" date="2023-08" db="EMBL/GenBank/DDBJ databases">
        <title>Pleionea litopenaei sp. nov., isolated from stomach of juvenile Litopenaeus vannamei.</title>
        <authorList>
            <person name="Rho A.M."/>
            <person name="Hwang C.Y."/>
        </authorList>
    </citation>
    <scope>NUCLEOTIDE SEQUENCE [LARGE SCALE GENOMIC DNA]</scope>
    <source>
        <strain evidence="2 3">HL-JVS1</strain>
    </source>
</reference>
<dbReference type="KEGG" id="plei:Q9312_15650"/>
<dbReference type="AlphaFoldDB" id="A0AA51RS92"/>
<dbReference type="Proteomes" id="UP001239782">
    <property type="component" value="Chromosome"/>
</dbReference>
<dbReference type="InterPro" id="IPR052519">
    <property type="entry name" value="Euk-type_GlcNAc_Kinase"/>
</dbReference>
<organism evidence="2 3">
    <name type="scientific">Pleionea litopenaei</name>
    <dbReference type="NCBI Taxonomy" id="3070815"/>
    <lineage>
        <taxon>Bacteria</taxon>
        <taxon>Pseudomonadati</taxon>
        <taxon>Pseudomonadota</taxon>
        <taxon>Gammaproteobacteria</taxon>
        <taxon>Oceanospirillales</taxon>
        <taxon>Pleioneaceae</taxon>
        <taxon>Pleionea</taxon>
    </lineage>
</organism>
<accession>A0AA51RS92</accession>
<keyword evidence="3" id="KW-1185">Reference proteome</keyword>
<dbReference type="Pfam" id="PF01869">
    <property type="entry name" value="BcrAD_BadFG"/>
    <property type="match status" value="1"/>
</dbReference>
<evidence type="ECO:0000313" key="3">
    <source>
        <dbReference type="Proteomes" id="UP001239782"/>
    </source>
</evidence>
<dbReference type="NCBIfam" id="NF046058">
    <property type="entry name" value="NagK_SO3507"/>
    <property type="match status" value="1"/>
</dbReference>
<sequence length="288" mass="30379">MAAEDELFIGVDGGGTKCKAVVYSEKDGILGEARSGPANPFQDFELATKSICEAAYQAVLQAGMCFRDMSNMRAGLGLAGVNIPDIMNKMQHWNSPFRSHVVTTDLNIALLGAHGGEDGAVIIAGTGSCGYAKVAEQSLLIGAHGFPHGDKGSGSWIGLKAVQHSLLVSDKLEQESALSRELKITDPIAFVKDLSGKPPRYYAKLAPAVFVAAAEHDPVAISILREAGDYLSAVARRLLTLNPPALSMIGGIADRITPWLAPDVSSAVCQAKLSPELGAILFLKSQEH</sequence>
<name>A0AA51RS92_9GAMM</name>
<dbReference type="InterPro" id="IPR002731">
    <property type="entry name" value="ATPase_BadF"/>
</dbReference>
<proteinExistence type="predicted"/>